<organism evidence="1">
    <name type="scientific">Anguilla anguilla</name>
    <name type="common">European freshwater eel</name>
    <name type="synonym">Muraena anguilla</name>
    <dbReference type="NCBI Taxonomy" id="7936"/>
    <lineage>
        <taxon>Eukaryota</taxon>
        <taxon>Metazoa</taxon>
        <taxon>Chordata</taxon>
        <taxon>Craniata</taxon>
        <taxon>Vertebrata</taxon>
        <taxon>Euteleostomi</taxon>
        <taxon>Actinopterygii</taxon>
        <taxon>Neopterygii</taxon>
        <taxon>Teleostei</taxon>
        <taxon>Anguilliformes</taxon>
        <taxon>Anguillidae</taxon>
        <taxon>Anguilla</taxon>
    </lineage>
</organism>
<sequence>MQRHGCGLRTQLANSDSSMVVKEASLKLSNSALLLQVGST</sequence>
<dbReference type="EMBL" id="GBXM01087934">
    <property type="protein sequence ID" value="JAH20643.1"/>
    <property type="molecule type" value="Transcribed_RNA"/>
</dbReference>
<protein>
    <submittedName>
        <fullName evidence="1">Uncharacterized protein</fullName>
    </submittedName>
</protein>
<accession>A0A0E9QWZ7</accession>
<dbReference type="EMBL" id="GBXM01104561">
    <property type="protein sequence ID" value="JAH04016.1"/>
    <property type="molecule type" value="Transcribed_RNA"/>
</dbReference>
<dbReference type="EMBL" id="GBXM01095157">
    <property type="protein sequence ID" value="JAH13420.1"/>
    <property type="molecule type" value="Transcribed_RNA"/>
</dbReference>
<evidence type="ECO:0000313" key="1">
    <source>
        <dbReference type="EMBL" id="JAH20643.1"/>
    </source>
</evidence>
<dbReference type="AlphaFoldDB" id="A0A0E9QWZ7"/>
<name>A0A0E9QWZ7_ANGAN</name>
<proteinExistence type="predicted"/>
<reference evidence="1" key="2">
    <citation type="journal article" date="2015" name="Fish Shellfish Immunol.">
        <title>Early steps in the European eel (Anguilla anguilla)-Vibrio vulnificus interaction in the gills: Role of the RtxA13 toxin.</title>
        <authorList>
            <person name="Callol A."/>
            <person name="Pajuelo D."/>
            <person name="Ebbesson L."/>
            <person name="Teles M."/>
            <person name="MacKenzie S."/>
            <person name="Amaro C."/>
        </authorList>
    </citation>
    <scope>NUCLEOTIDE SEQUENCE</scope>
</reference>
<dbReference type="EMBL" id="GBXM01086568">
    <property type="protein sequence ID" value="JAH22009.1"/>
    <property type="molecule type" value="Transcribed_RNA"/>
</dbReference>
<reference evidence="1" key="1">
    <citation type="submission" date="2014-11" db="EMBL/GenBank/DDBJ databases">
        <authorList>
            <person name="Amaro Gonzalez C."/>
        </authorList>
    </citation>
    <scope>NUCLEOTIDE SEQUENCE</scope>
</reference>